<dbReference type="InterPro" id="IPR053144">
    <property type="entry name" value="Acetyltransferase_Butenolide"/>
</dbReference>
<feature type="domain" description="N-acetyltransferase" evidence="1">
    <location>
        <begin position="1"/>
        <end position="100"/>
    </location>
</feature>
<reference evidence="2 3" key="1">
    <citation type="submission" date="2017-07" db="EMBL/GenBank/DDBJ databases">
        <title>Paenibacillus herberti R33 genome sequencing and assembly.</title>
        <authorList>
            <person name="Su W."/>
        </authorList>
    </citation>
    <scope>NUCLEOTIDE SEQUENCE [LARGE SCALE GENOMIC DNA]</scope>
    <source>
        <strain evidence="2 3">R33</strain>
    </source>
</reference>
<dbReference type="Pfam" id="PF13508">
    <property type="entry name" value="Acetyltransf_7"/>
    <property type="match status" value="1"/>
</dbReference>
<evidence type="ECO:0000259" key="1">
    <source>
        <dbReference type="PROSITE" id="PS51186"/>
    </source>
</evidence>
<name>A0A229P1H1_9BACL</name>
<dbReference type="PANTHER" id="PTHR43233">
    <property type="entry name" value="FAMILY N-ACETYLTRANSFERASE, PUTATIVE (AFU_ORTHOLOGUE AFUA_6G03350)-RELATED"/>
    <property type="match status" value="1"/>
</dbReference>
<dbReference type="PANTHER" id="PTHR43233:SF1">
    <property type="entry name" value="FAMILY N-ACETYLTRANSFERASE, PUTATIVE (AFU_ORTHOLOGUE AFUA_6G03350)-RELATED"/>
    <property type="match status" value="1"/>
</dbReference>
<sequence length="118" mass="14213">MTNRELIWRVITDDVTFFYLCDVYVDEEYRGEGIGKKLVEWIVQAPHFQTMSGRWIVRAIRVHNGFRQYDEKSGAGPISNAEWGIGLRRVHAIFMYLTFRSRNRSWYNYLHIRSKWVH</sequence>
<dbReference type="Gene3D" id="3.40.630.30">
    <property type="match status" value="1"/>
</dbReference>
<dbReference type="GO" id="GO:0016747">
    <property type="term" value="F:acyltransferase activity, transferring groups other than amino-acyl groups"/>
    <property type="evidence" value="ECO:0007669"/>
    <property type="project" value="InterPro"/>
</dbReference>
<proteinExistence type="predicted"/>
<dbReference type="InterPro" id="IPR000182">
    <property type="entry name" value="GNAT_dom"/>
</dbReference>
<dbReference type="PROSITE" id="PS51186">
    <property type="entry name" value="GNAT"/>
    <property type="match status" value="1"/>
</dbReference>
<dbReference type="OrthoDB" id="3216107at2"/>
<organism evidence="2 3">
    <name type="scientific">Paenibacillus herberti</name>
    <dbReference type="NCBI Taxonomy" id="1619309"/>
    <lineage>
        <taxon>Bacteria</taxon>
        <taxon>Bacillati</taxon>
        <taxon>Bacillota</taxon>
        <taxon>Bacilli</taxon>
        <taxon>Bacillales</taxon>
        <taxon>Paenibacillaceae</taxon>
        <taxon>Paenibacillus</taxon>
    </lineage>
</organism>
<evidence type="ECO:0000313" key="3">
    <source>
        <dbReference type="Proteomes" id="UP000215145"/>
    </source>
</evidence>
<dbReference type="EMBL" id="NMUQ01000001">
    <property type="protein sequence ID" value="OXM15804.1"/>
    <property type="molecule type" value="Genomic_DNA"/>
</dbReference>
<protein>
    <recommendedName>
        <fullName evidence="1">N-acetyltransferase domain-containing protein</fullName>
    </recommendedName>
</protein>
<dbReference type="InterPro" id="IPR016181">
    <property type="entry name" value="Acyl_CoA_acyltransferase"/>
</dbReference>
<comment type="caution">
    <text evidence="2">The sequence shown here is derived from an EMBL/GenBank/DDBJ whole genome shotgun (WGS) entry which is preliminary data.</text>
</comment>
<dbReference type="SUPFAM" id="SSF55729">
    <property type="entry name" value="Acyl-CoA N-acyltransferases (Nat)"/>
    <property type="match status" value="1"/>
</dbReference>
<dbReference type="Proteomes" id="UP000215145">
    <property type="component" value="Unassembled WGS sequence"/>
</dbReference>
<accession>A0A229P1H1</accession>
<dbReference type="CDD" id="cd04301">
    <property type="entry name" value="NAT_SF"/>
    <property type="match status" value="1"/>
</dbReference>
<dbReference type="AlphaFoldDB" id="A0A229P1H1"/>
<gene>
    <name evidence="2" type="ORF">CGZ75_03550</name>
</gene>
<evidence type="ECO:0000313" key="2">
    <source>
        <dbReference type="EMBL" id="OXM15804.1"/>
    </source>
</evidence>
<dbReference type="RefSeq" id="WP_089522895.1">
    <property type="nucleotide sequence ID" value="NZ_NMUQ01000001.1"/>
</dbReference>
<keyword evidence="3" id="KW-1185">Reference proteome</keyword>